<evidence type="ECO:0000313" key="2">
    <source>
        <dbReference type="EMBL" id="KAJ5151229.1"/>
    </source>
</evidence>
<comment type="caution">
    <text evidence="2">The sequence shown here is derived from an EMBL/GenBank/DDBJ whole genome shotgun (WGS) entry which is preliminary data.</text>
</comment>
<dbReference type="EMBL" id="JAPQKN010000008">
    <property type="protein sequence ID" value="KAJ5151229.1"/>
    <property type="molecule type" value="Genomic_DNA"/>
</dbReference>
<organism evidence="2 3">
    <name type="scientific">Penicillium canariense</name>
    <dbReference type="NCBI Taxonomy" id="189055"/>
    <lineage>
        <taxon>Eukaryota</taxon>
        <taxon>Fungi</taxon>
        <taxon>Dikarya</taxon>
        <taxon>Ascomycota</taxon>
        <taxon>Pezizomycotina</taxon>
        <taxon>Eurotiomycetes</taxon>
        <taxon>Eurotiomycetidae</taxon>
        <taxon>Eurotiales</taxon>
        <taxon>Aspergillaceae</taxon>
        <taxon>Penicillium</taxon>
    </lineage>
</organism>
<reference evidence="2" key="2">
    <citation type="journal article" date="2023" name="IMA Fungus">
        <title>Comparative genomic study of the Penicillium genus elucidates a diverse pangenome and 15 lateral gene transfer events.</title>
        <authorList>
            <person name="Petersen C."/>
            <person name="Sorensen T."/>
            <person name="Nielsen M.R."/>
            <person name="Sondergaard T.E."/>
            <person name="Sorensen J.L."/>
            <person name="Fitzpatrick D.A."/>
            <person name="Frisvad J.C."/>
            <person name="Nielsen K.L."/>
        </authorList>
    </citation>
    <scope>NUCLEOTIDE SEQUENCE</scope>
    <source>
        <strain evidence="2">IBT 26290</strain>
    </source>
</reference>
<sequence>MVDVPTTTAGPKAKSGKKPTNNQRRLDKLEGQLRDIQFGQVKQNAQIAAIKFKLESLQSGLDRHQAALEALALYAELVHQILAGKTDK</sequence>
<reference evidence="2" key="1">
    <citation type="submission" date="2022-11" db="EMBL/GenBank/DDBJ databases">
        <authorList>
            <person name="Petersen C."/>
        </authorList>
    </citation>
    <scope>NUCLEOTIDE SEQUENCE</scope>
    <source>
        <strain evidence="2">IBT 26290</strain>
    </source>
</reference>
<protein>
    <submittedName>
        <fullName evidence="2">Uncharacterized protein</fullName>
    </submittedName>
</protein>
<evidence type="ECO:0000256" key="1">
    <source>
        <dbReference type="SAM" id="MobiDB-lite"/>
    </source>
</evidence>
<proteinExistence type="predicted"/>
<keyword evidence="3" id="KW-1185">Reference proteome</keyword>
<dbReference type="AlphaFoldDB" id="A0A9W9HP80"/>
<dbReference type="Proteomes" id="UP001149163">
    <property type="component" value="Unassembled WGS sequence"/>
</dbReference>
<name>A0A9W9HP80_9EURO</name>
<evidence type="ECO:0000313" key="3">
    <source>
        <dbReference type="Proteomes" id="UP001149163"/>
    </source>
</evidence>
<dbReference type="GeneID" id="81431781"/>
<accession>A0A9W9HP80</accession>
<dbReference type="RefSeq" id="XP_056538562.1">
    <property type="nucleotide sequence ID" value="XM_056692605.1"/>
</dbReference>
<feature type="region of interest" description="Disordered" evidence="1">
    <location>
        <begin position="1"/>
        <end position="25"/>
    </location>
</feature>
<gene>
    <name evidence="2" type="ORF">N7482_010481</name>
</gene>